<protein>
    <recommendedName>
        <fullName evidence="17">Nuclear Hormone Receptor family</fullName>
    </recommendedName>
</protein>
<evidence type="ECO:0000256" key="6">
    <source>
        <dbReference type="ARBA" id="ARBA00023015"/>
    </source>
</evidence>
<evidence type="ECO:0000256" key="1">
    <source>
        <dbReference type="ARBA" id="ARBA00004123"/>
    </source>
</evidence>
<evidence type="ECO:0000256" key="9">
    <source>
        <dbReference type="ARBA" id="ARBA00023170"/>
    </source>
</evidence>
<evidence type="ECO:0000259" key="14">
    <source>
        <dbReference type="PROSITE" id="PS51843"/>
    </source>
</evidence>
<dbReference type="GO" id="GO:0003700">
    <property type="term" value="F:DNA-binding transcription factor activity"/>
    <property type="evidence" value="ECO:0007669"/>
    <property type="project" value="InterPro"/>
</dbReference>
<sequence>MDEQSSSSLCKVCSSFQAHGLHFGVLSCRACAAFFRRTVVNESHRKFKCRSGAKNTCSVSNYKKFHCRLCRFKRCVNLGMTPDNVQYNRDVPFRKCKNDDSSDESQEASSEQNSPWKRPDVNSIYDTTMLRNKIKFILEKENPLLGKPHLENLNPLMRMEYALRQWRKRQKPVEKLKFLKGITIIKLLELFEPLMLVVAKWLIYDEHFRKLTFDQKFNFFKLVWNIWHKIERSDMSIQVFGQRVFTEKLSLFSDIYTTRDGEFRIDYSAVSDNSNDEINKMFRGSMEKMMGILTSRFNELKPTSVEITYILCQMVWTLAGKGIGGEVAEIADKACEEYANNIHDYYVSQNQNNYAHRIIPFMNIIKDVKILNKGFKRIQMSSSSKDSALCKVCSTSAHGLHFGVLSCRACAAFFRRTVVLDCAKKYKCRGGKAKCSVSSTERYQCRLCRFNKCVSLGMTPDINIAFETRVRYIAVSKANQSDIRSSENHDLAKLNPLMKMEYGLRKWREQQRPADQLEFIKTMKVRKLLTVFERHMHIVADWLVHDDHFRRLSSEDKYLFFKIVWNVWSRFERCDMTVRIFGRKGVEDNLLILNDSLICRRQQFTVDFSEITDVPSEQISRMLTTTMENIIGRLFSSLIELKPSSIEVTYMLCQISWIIAGKIIQGNVANVSDAVCDEYANNFHEYYATQEKRPNYASRLIKLMAIVNDTQKLHMERKKILELAKLFEIFKVEFSEPDIFEC</sequence>
<dbReference type="PANTHER" id="PTHR45680">
    <property type="entry name" value="NUCLEAR HORMONE RECEPTOR FAMILY"/>
    <property type="match status" value="1"/>
</dbReference>
<comment type="subcellular location">
    <subcellularLocation>
        <location evidence="1 11">Nucleus</location>
    </subcellularLocation>
</comment>
<feature type="domain" description="NR LBD" evidence="14">
    <location>
        <begin position="489"/>
        <end position="742"/>
    </location>
</feature>
<dbReference type="Gene3D" id="1.10.565.10">
    <property type="entry name" value="Retinoid X Receptor"/>
    <property type="match status" value="2"/>
</dbReference>
<dbReference type="PROSITE" id="PS51843">
    <property type="entry name" value="NR_LBD"/>
    <property type="match status" value="2"/>
</dbReference>
<dbReference type="InterPro" id="IPR013088">
    <property type="entry name" value="Znf_NHR/GATA"/>
</dbReference>
<reference evidence="15 16" key="1">
    <citation type="submission" date="2020-04" db="EMBL/GenBank/DDBJ databases">
        <authorList>
            <person name="Laetsch R D."/>
            <person name="Stevens L."/>
            <person name="Kumar S."/>
            <person name="Blaxter L. M."/>
        </authorList>
    </citation>
    <scope>NUCLEOTIDE SEQUENCE [LARGE SCALE GENOMIC DNA]</scope>
</reference>
<evidence type="ECO:0000256" key="11">
    <source>
        <dbReference type="RuleBase" id="RU004334"/>
    </source>
</evidence>
<evidence type="ECO:0000256" key="3">
    <source>
        <dbReference type="ARBA" id="ARBA00022723"/>
    </source>
</evidence>
<dbReference type="EMBL" id="CADEPM010000001">
    <property type="protein sequence ID" value="CAB3398106.1"/>
    <property type="molecule type" value="Genomic_DNA"/>
</dbReference>
<evidence type="ECO:0000256" key="7">
    <source>
        <dbReference type="ARBA" id="ARBA00023125"/>
    </source>
</evidence>
<dbReference type="Gene3D" id="3.30.50.10">
    <property type="entry name" value="Erythroid Transcription Factor GATA-1, subunit A"/>
    <property type="match status" value="2"/>
</dbReference>
<evidence type="ECO:0000256" key="4">
    <source>
        <dbReference type="ARBA" id="ARBA00022771"/>
    </source>
</evidence>
<dbReference type="SMART" id="SM00430">
    <property type="entry name" value="HOLI"/>
    <property type="match status" value="2"/>
</dbReference>
<comment type="caution">
    <text evidence="15">The sequence shown here is derived from an EMBL/GenBank/DDBJ whole genome shotgun (WGS) entry which is preliminary data.</text>
</comment>
<evidence type="ECO:0000256" key="8">
    <source>
        <dbReference type="ARBA" id="ARBA00023163"/>
    </source>
</evidence>
<evidence type="ECO:0000256" key="10">
    <source>
        <dbReference type="ARBA" id="ARBA00023242"/>
    </source>
</evidence>
<feature type="domain" description="Nuclear receptor" evidence="13">
    <location>
        <begin position="387"/>
        <end position="465"/>
    </location>
</feature>
<evidence type="ECO:0000313" key="15">
    <source>
        <dbReference type="EMBL" id="CAB3398106.1"/>
    </source>
</evidence>
<evidence type="ECO:0000256" key="12">
    <source>
        <dbReference type="SAM" id="MobiDB-lite"/>
    </source>
</evidence>
<dbReference type="CDD" id="cd06960">
    <property type="entry name" value="NR_DBD_HNF4A"/>
    <property type="match status" value="2"/>
</dbReference>
<dbReference type="AlphaFoldDB" id="A0A8S1E8G2"/>
<feature type="region of interest" description="Disordered" evidence="12">
    <location>
        <begin position="97"/>
        <end position="120"/>
    </location>
</feature>
<keyword evidence="3 11" id="KW-0479">Metal-binding</keyword>
<dbReference type="InterPro" id="IPR051152">
    <property type="entry name" value="C.elegans_Orphan_NR"/>
</dbReference>
<accession>A0A8S1E8G2</accession>
<dbReference type="SUPFAM" id="SSF48508">
    <property type="entry name" value="Nuclear receptor ligand-binding domain"/>
    <property type="match status" value="2"/>
</dbReference>
<organism evidence="15 16">
    <name type="scientific">Caenorhabditis bovis</name>
    <dbReference type="NCBI Taxonomy" id="2654633"/>
    <lineage>
        <taxon>Eukaryota</taxon>
        <taxon>Metazoa</taxon>
        <taxon>Ecdysozoa</taxon>
        <taxon>Nematoda</taxon>
        <taxon>Chromadorea</taxon>
        <taxon>Rhabditida</taxon>
        <taxon>Rhabditina</taxon>
        <taxon>Rhabditomorpha</taxon>
        <taxon>Rhabditoidea</taxon>
        <taxon>Rhabditidae</taxon>
        <taxon>Peloderinae</taxon>
        <taxon>Caenorhabditis</taxon>
    </lineage>
</organism>
<dbReference type="SMART" id="SM00399">
    <property type="entry name" value="ZnF_C4"/>
    <property type="match status" value="2"/>
</dbReference>
<dbReference type="OrthoDB" id="10018779at2759"/>
<evidence type="ECO:0000259" key="13">
    <source>
        <dbReference type="PROSITE" id="PS51030"/>
    </source>
</evidence>
<dbReference type="InterPro" id="IPR001628">
    <property type="entry name" value="Znf_hrmn_rcpt"/>
</dbReference>
<evidence type="ECO:0000313" key="16">
    <source>
        <dbReference type="Proteomes" id="UP000494206"/>
    </source>
</evidence>
<keyword evidence="9 11" id="KW-0675">Receptor</keyword>
<keyword evidence="5 11" id="KW-0862">Zinc</keyword>
<keyword evidence="7 11" id="KW-0238">DNA-binding</keyword>
<dbReference type="SUPFAM" id="SSF57716">
    <property type="entry name" value="Glucocorticoid receptor-like (DNA-binding domain)"/>
    <property type="match status" value="2"/>
</dbReference>
<evidence type="ECO:0000256" key="5">
    <source>
        <dbReference type="ARBA" id="ARBA00022833"/>
    </source>
</evidence>
<keyword evidence="10 11" id="KW-0539">Nucleus</keyword>
<dbReference type="InterPro" id="IPR035500">
    <property type="entry name" value="NHR-like_dom_sf"/>
</dbReference>
<dbReference type="Proteomes" id="UP000494206">
    <property type="component" value="Unassembled WGS sequence"/>
</dbReference>
<dbReference type="PANTHER" id="PTHR45680:SF17">
    <property type="entry name" value="NUCLEAR HORMONE RECEPTOR FAMILY-RELATED"/>
    <property type="match status" value="1"/>
</dbReference>
<keyword evidence="4 11" id="KW-0863">Zinc-finger</keyword>
<dbReference type="Pfam" id="PF00105">
    <property type="entry name" value="zf-C4"/>
    <property type="match status" value="2"/>
</dbReference>
<gene>
    <name evidence="15" type="ORF">CBOVIS_LOCUS1425</name>
</gene>
<feature type="domain" description="Nuclear receptor" evidence="13">
    <location>
        <begin position="7"/>
        <end position="87"/>
    </location>
</feature>
<proteinExistence type="inferred from homology"/>
<keyword evidence="8 11" id="KW-0804">Transcription</keyword>
<dbReference type="PROSITE" id="PS00031">
    <property type="entry name" value="NUCLEAR_REC_DBD_1"/>
    <property type="match status" value="2"/>
</dbReference>
<dbReference type="InterPro" id="IPR049636">
    <property type="entry name" value="HNF4-like_DBD"/>
</dbReference>
<dbReference type="Pfam" id="PF00104">
    <property type="entry name" value="Hormone_recep"/>
    <property type="match status" value="2"/>
</dbReference>
<dbReference type="PRINTS" id="PR00047">
    <property type="entry name" value="STROIDFINGER"/>
</dbReference>
<keyword evidence="6 11" id="KW-0805">Transcription regulation</keyword>
<evidence type="ECO:0000256" key="2">
    <source>
        <dbReference type="ARBA" id="ARBA00005993"/>
    </source>
</evidence>
<comment type="similarity">
    <text evidence="2 11">Belongs to the nuclear hormone receptor family.</text>
</comment>
<dbReference type="GO" id="GO:0005634">
    <property type="term" value="C:nucleus"/>
    <property type="evidence" value="ECO:0007669"/>
    <property type="project" value="UniProtKB-SubCell"/>
</dbReference>
<dbReference type="InterPro" id="IPR000536">
    <property type="entry name" value="Nucl_hrmn_rcpt_lig-bd"/>
</dbReference>
<dbReference type="PROSITE" id="PS51030">
    <property type="entry name" value="NUCLEAR_REC_DBD_2"/>
    <property type="match status" value="2"/>
</dbReference>
<dbReference type="GO" id="GO:0008270">
    <property type="term" value="F:zinc ion binding"/>
    <property type="evidence" value="ECO:0007669"/>
    <property type="project" value="UniProtKB-KW"/>
</dbReference>
<dbReference type="GO" id="GO:0000978">
    <property type="term" value="F:RNA polymerase II cis-regulatory region sequence-specific DNA binding"/>
    <property type="evidence" value="ECO:0007669"/>
    <property type="project" value="InterPro"/>
</dbReference>
<keyword evidence="16" id="KW-1185">Reference proteome</keyword>
<feature type="domain" description="NR LBD" evidence="14">
    <location>
        <begin position="148"/>
        <end position="408"/>
    </location>
</feature>
<evidence type="ECO:0008006" key="17">
    <source>
        <dbReference type="Google" id="ProtNLM"/>
    </source>
</evidence>
<name>A0A8S1E8G2_9PELO</name>